<comment type="caution">
    <text evidence="2">The sequence shown here is derived from an EMBL/GenBank/DDBJ whole genome shotgun (WGS) entry which is preliminary data.</text>
</comment>
<dbReference type="InterPro" id="IPR055081">
    <property type="entry name" value="NLP1-9_GAF"/>
</dbReference>
<dbReference type="AlphaFoldDB" id="A0A2G9HYU2"/>
<sequence>MGDQHDFSLTSNLEGWDEQYSRKECEKFFNDSDNWSSNVHPEEWGWVFWTTAKDPEKPSSSEPYEGAIRDEFKRLLDDLVDSTVSSPSYLIQFWVPKVVGGKRYLTTSDQPFAVGWYLRKGLCWYRKHCTDYNYFVGDSEGEEEDNGPVGRVFRNGLPESSPDLRLYSNTEHPLRDYAARCGGRRYIALPLFDLLRNQCIGVLELLTSCERIDLREFETLDKGLKKTGFRSTHIGWPSMYKNPIFEQKPHASEFTEMLEMAIDAVPELHLAQVWIPCEQCAYATGSNLSCMTRADFRAAAKNNSMRGFSNACRFHNIQSQKGIAGIVLSSTDKSCFCRNLCDFSISEFPLAHHAQQARLSFYFAICLRSVQNSDYLCLVEFFFHPDRGEDAYPWSLLHLLVQIIEKKVPGFKVASGKKLGEEVVEEVGIRNNMLASCEMGFSQPNISLYIEQKKHHYPKEFTTVCAMAGFDKSYSFSDFSEYLKKPDLCSSTPSKGNSRYLFWTMVREELPEYGSNIRILLQDNKVRSSWEHGFEGLVQFWALKRVDNRSYLSTSDQPFAVTSLHQGLCWYRKQCMDHQYFVNEEAKEEELGPLGRVFRNRYSECSPDLRLYSAKEFPLRDNAARCGLRYYLALPIFDLLEEQCVGVLEYVGFSHANWEFELGRVKEALEVINLKSSHIKVERPFFSFKVNRFRTISDNLLYCLLVFHSYGIH</sequence>
<dbReference type="Proteomes" id="UP000231279">
    <property type="component" value="Unassembled WGS sequence"/>
</dbReference>
<proteinExistence type="predicted"/>
<dbReference type="InterPro" id="IPR045012">
    <property type="entry name" value="NLP"/>
</dbReference>
<evidence type="ECO:0000313" key="3">
    <source>
        <dbReference type="Proteomes" id="UP000231279"/>
    </source>
</evidence>
<name>A0A2G9HYU2_9LAMI</name>
<accession>A0A2G9HYU2</accession>
<evidence type="ECO:0000313" key="2">
    <source>
        <dbReference type="EMBL" id="PIN22684.1"/>
    </source>
</evidence>
<protein>
    <recommendedName>
        <fullName evidence="1">NLP1-9 GAF domain-containing protein</fullName>
    </recommendedName>
</protein>
<keyword evidence="3" id="KW-1185">Reference proteome</keyword>
<dbReference type="STRING" id="429701.A0A2G9HYU2"/>
<organism evidence="2 3">
    <name type="scientific">Handroanthus impetiginosus</name>
    <dbReference type="NCBI Taxonomy" id="429701"/>
    <lineage>
        <taxon>Eukaryota</taxon>
        <taxon>Viridiplantae</taxon>
        <taxon>Streptophyta</taxon>
        <taxon>Embryophyta</taxon>
        <taxon>Tracheophyta</taxon>
        <taxon>Spermatophyta</taxon>
        <taxon>Magnoliopsida</taxon>
        <taxon>eudicotyledons</taxon>
        <taxon>Gunneridae</taxon>
        <taxon>Pentapetalae</taxon>
        <taxon>asterids</taxon>
        <taxon>lamiids</taxon>
        <taxon>Lamiales</taxon>
        <taxon>Bignoniaceae</taxon>
        <taxon>Crescentiina</taxon>
        <taxon>Tabebuia alliance</taxon>
        <taxon>Handroanthus</taxon>
    </lineage>
</organism>
<dbReference type="OrthoDB" id="1302127at2759"/>
<dbReference type="EMBL" id="NKXS01000711">
    <property type="protein sequence ID" value="PIN22684.1"/>
    <property type="molecule type" value="Genomic_DNA"/>
</dbReference>
<gene>
    <name evidence="2" type="ORF">CDL12_04595</name>
</gene>
<reference evidence="3" key="1">
    <citation type="journal article" date="2018" name="Gigascience">
        <title>Genome assembly of the Pink Ipe (Handroanthus impetiginosus, Bignoniaceae), a highly valued, ecologically keystone Neotropical timber forest tree.</title>
        <authorList>
            <person name="Silva-Junior O.B."/>
            <person name="Grattapaglia D."/>
            <person name="Novaes E."/>
            <person name="Collevatti R.G."/>
        </authorList>
    </citation>
    <scope>NUCLEOTIDE SEQUENCE [LARGE SCALE GENOMIC DNA]</scope>
    <source>
        <strain evidence="3">cv. UFG-1</strain>
    </source>
</reference>
<dbReference type="GO" id="GO:0003700">
    <property type="term" value="F:DNA-binding transcription factor activity"/>
    <property type="evidence" value="ECO:0007669"/>
    <property type="project" value="InterPro"/>
</dbReference>
<feature type="domain" description="NLP1-9 GAF" evidence="1">
    <location>
        <begin position="249"/>
        <end position="406"/>
    </location>
</feature>
<dbReference type="PANTHER" id="PTHR32002:SF62">
    <property type="entry name" value="PROTEIN NLP6-LIKE ISOFORM X1"/>
    <property type="match status" value="1"/>
</dbReference>
<dbReference type="PANTHER" id="PTHR32002">
    <property type="entry name" value="PROTEIN NLP8"/>
    <property type="match status" value="1"/>
</dbReference>
<evidence type="ECO:0000259" key="1">
    <source>
        <dbReference type="Pfam" id="PF22922"/>
    </source>
</evidence>
<dbReference type="Pfam" id="PF22922">
    <property type="entry name" value="GAF_NLP"/>
    <property type="match status" value="1"/>
</dbReference>